<gene>
    <name evidence="6" type="ORF">HW555_014464</name>
</gene>
<dbReference type="GO" id="GO:0016616">
    <property type="term" value="F:oxidoreductase activity, acting on the CH-OH group of donors, NAD or NADP as acceptor"/>
    <property type="evidence" value="ECO:0007669"/>
    <property type="project" value="InterPro"/>
</dbReference>
<comment type="caution">
    <text evidence="6">The sequence shown here is derived from an EMBL/GenBank/DDBJ whole genome shotgun (WGS) entry which is preliminary data.</text>
</comment>
<dbReference type="SUPFAM" id="SSF52283">
    <property type="entry name" value="Formate/glycerate dehydrogenase catalytic domain-like"/>
    <property type="match status" value="1"/>
</dbReference>
<evidence type="ECO:0000256" key="3">
    <source>
        <dbReference type="RuleBase" id="RU003719"/>
    </source>
</evidence>
<dbReference type="GO" id="GO:0051287">
    <property type="term" value="F:NAD binding"/>
    <property type="evidence" value="ECO:0007669"/>
    <property type="project" value="InterPro"/>
</dbReference>
<dbReference type="EMBL" id="JACKWZ010001051">
    <property type="protein sequence ID" value="KAF9404195.1"/>
    <property type="molecule type" value="Genomic_DNA"/>
</dbReference>
<dbReference type="AlphaFoldDB" id="A0A835KX57"/>
<evidence type="ECO:0000259" key="4">
    <source>
        <dbReference type="Pfam" id="PF00389"/>
    </source>
</evidence>
<evidence type="ECO:0000259" key="5">
    <source>
        <dbReference type="Pfam" id="PF02826"/>
    </source>
</evidence>
<dbReference type="CDD" id="cd12155">
    <property type="entry name" value="PGDH_1"/>
    <property type="match status" value="1"/>
</dbReference>
<name>A0A835KX57_SPOEX</name>
<evidence type="ECO:0000313" key="7">
    <source>
        <dbReference type="Proteomes" id="UP000648187"/>
    </source>
</evidence>
<keyword evidence="1 3" id="KW-0560">Oxidoreductase</keyword>
<dbReference type="Pfam" id="PF00389">
    <property type="entry name" value="2-Hacid_dh"/>
    <property type="match status" value="1"/>
</dbReference>
<feature type="domain" description="D-isomer specific 2-hydroxyacid dehydrogenase NAD-binding" evidence="5">
    <location>
        <begin position="108"/>
        <end position="282"/>
    </location>
</feature>
<sequence length="320" mass="35836">MGKPVIYLYEEMKEEQVKTIQKTTSEYIVFDAARTSMSIDENDIEIMLGWNNELGQRLLNSPTSRLKWVQSISAGVDTYDLNRFSEKGIILSNASGIHSISISEHVLGVLLTEFRGIRTSIKNQSKKEWAQNTVSYQQLSTKKMLIVGTGHIGQQLGTFAQGLGIQTYGVNTSGHVTDGFIECYAHKNMSRIIKEMDIVVNILPLTDQTYHLYNEQLFSAMKPGTVFINVGRGSSVNTADLVHALANKQLSFAALDVFEDEPLPENSPLWNLDNVLITPHISGLTPEFKEKLLTIFMQNLRKFLVDGTLAKNEISLEQGY</sequence>
<protein>
    <submittedName>
        <fullName evidence="6">Uncharacterized protein</fullName>
    </submittedName>
</protein>
<dbReference type="InterPro" id="IPR006139">
    <property type="entry name" value="D-isomer_2_OHA_DH_cat_dom"/>
</dbReference>
<dbReference type="Proteomes" id="UP000648187">
    <property type="component" value="Unassembled WGS sequence"/>
</dbReference>
<reference evidence="6" key="1">
    <citation type="submission" date="2020-08" db="EMBL/GenBank/DDBJ databases">
        <title>Spodoptera exigua strain:BAW_Kor-Di-RS1 Genome sequencing and assembly.</title>
        <authorList>
            <person name="Kim J."/>
            <person name="Nam H.Y."/>
            <person name="Kwon M."/>
            <person name="Choi J.H."/>
            <person name="Cho S.R."/>
            <person name="Kim G.-H."/>
        </authorList>
    </citation>
    <scope>NUCLEOTIDE SEQUENCE</scope>
    <source>
        <strain evidence="6">BAW_Kor-Di-RS1</strain>
        <tissue evidence="6">Whole-body</tissue>
    </source>
</reference>
<keyword evidence="7" id="KW-1185">Reference proteome</keyword>
<dbReference type="Gene3D" id="3.40.50.720">
    <property type="entry name" value="NAD(P)-binding Rossmann-like Domain"/>
    <property type="match status" value="2"/>
</dbReference>
<accession>A0A835KX57</accession>
<evidence type="ECO:0000256" key="2">
    <source>
        <dbReference type="ARBA" id="ARBA00023027"/>
    </source>
</evidence>
<dbReference type="SUPFAM" id="SSF51735">
    <property type="entry name" value="NAD(P)-binding Rossmann-fold domains"/>
    <property type="match status" value="1"/>
</dbReference>
<comment type="similarity">
    <text evidence="3">Belongs to the D-isomer specific 2-hydroxyacid dehydrogenase family.</text>
</comment>
<evidence type="ECO:0000313" key="6">
    <source>
        <dbReference type="EMBL" id="KAF9404195.1"/>
    </source>
</evidence>
<keyword evidence="2" id="KW-0520">NAD</keyword>
<evidence type="ECO:0000256" key="1">
    <source>
        <dbReference type="ARBA" id="ARBA00023002"/>
    </source>
</evidence>
<dbReference type="PANTHER" id="PTHR43333">
    <property type="entry name" value="2-HACID_DH_C DOMAIN-CONTAINING PROTEIN"/>
    <property type="match status" value="1"/>
</dbReference>
<organism evidence="6 7">
    <name type="scientific">Spodoptera exigua</name>
    <name type="common">Beet armyworm</name>
    <name type="synonym">Noctua fulgens</name>
    <dbReference type="NCBI Taxonomy" id="7107"/>
    <lineage>
        <taxon>Eukaryota</taxon>
        <taxon>Metazoa</taxon>
        <taxon>Ecdysozoa</taxon>
        <taxon>Arthropoda</taxon>
        <taxon>Hexapoda</taxon>
        <taxon>Insecta</taxon>
        <taxon>Pterygota</taxon>
        <taxon>Neoptera</taxon>
        <taxon>Endopterygota</taxon>
        <taxon>Lepidoptera</taxon>
        <taxon>Glossata</taxon>
        <taxon>Ditrysia</taxon>
        <taxon>Noctuoidea</taxon>
        <taxon>Noctuidae</taxon>
        <taxon>Amphipyrinae</taxon>
        <taxon>Spodoptera</taxon>
    </lineage>
</organism>
<dbReference type="InterPro" id="IPR036291">
    <property type="entry name" value="NAD(P)-bd_dom_sf"/>
</dbReference>
<dbReference type="InterPro" id="IPR006140">
    <property type="entry name" value="D-isomer_DH_NAD-bd"/>
</dbReference>
<dbReference type="PANTHER" id="PTHR43333:SF1">
    <property type="entry name" value="D-ISOMER SPECIFIC 2-HYDROXYACID DEHYDROGENASE NAD-BINDING DOMAIN-CONTAINING PROTEIN"/>
    <property type="match status" value="1"/>
</dbReference>
<dbReference type="Pfam" id="PF02826">
    <property type="entry name" value="2-Hacid_dh_C"/>
    <property type="match status" value="1"/>
</dbReference>
<feature type="domain" description="D-isomer specific 2-hydroxyacid dehydrogenase catalytic" evidence="4">
    <location>
        <begin position="7"/>
        <end position="310"/>
    </location>
</feature>
<proteinExistence type="inferred from homology"/>